<reference evidence="2" key="2">
    <citation type="journal article" date="2023" name="IMA Fungus">
        <title>Comparative genomic study of the Penicillium genus elucidates a diverse pangenome and 15 lateral gene transfer events.</title>
        <authorList>
            <person name="Petersen C."/>
            <person name="Sorensen T."/>
            <person name="Nielsen M.R."/>
            <person name="Sondergaard T.E."/>
            <person name="Sorensen J.L."/>
            <person name="Fitzpatrick D.A."/>
            <person name="Frisvad J.C."/>
            <person name="Nielsen K.L."/>
        </authorList>
    </citation>
    <scope>NUCLEOTIDE SEQUENCE</scope>
    <source>
        <strain evidence="2">IBT 30761</strain>
    </source>
</reference>
<accession>A0A9W9G4W7</accession>
<reference evidence="2" key="1">
    <citation type="submission" date="2022-11" db="EMBL/GenBank/DDBJ databases">
        <authorList>
            <person name="Petersen C."/>
        </authorList>
    </citation>
    <scope>NUCLEOTIDE SEQUENCE</scope>
    <source>
        <strain evidence="2">IBT 30761</strain>
    </source>
</reference>
<dbReference type="EMBL" id="JAPQKI010000001">
    <property type="protein sequence ID" value="KAJ5112211.1"/>
    <property type="molecule type" value="Genomic_DNA"/>
</dbReference>
<keyword evidence="3" id="KW-1185">Reference proteome</keyword>
<feature type="region of interest" description="Disordered" evidence="1">
    <location>
        <begin position="1"/>
        <end position="21"/>
    </location>
</feature>
<protein>
    <submittedName>
        <fullName evidence="2">Uncharacterized protein</fullName>
    </submittedName>
</protein>
<dbReference type="RefSeq" id="XP_056479984.1">
    <property type="nucleotide sequence ID" value="XM_056612760.1"/>
</dbReference>
<dbReference type="OrthoDB" id="3009558at2759"/>
<organism evidence="2 3">
    <name type="scientific">Penicillium argentinense</name>
    <dbReference type="NCBI Taxonomy" id="1131581"/>
    <lineage>
        <taxon>Eukaryota</taxon>
        <taxon>Fungi</taxon>
        <taxon>Dikarya</taxon>
        <taxon>Ascomycota</taxon>
        <taxon>Pezizomycotina</taxon>
        <taxon>Eurotiomycetes</taxon>
        <taxon>Eurotiomycetidae</taxon>
        <taxon>Eurotiales</taxon>
        <taxon>Aspergillaceae</taxon>
        <taxon>Penicillium</taxon>
    </lineage>
</organism>
<evidence type="ECO:0000256" key="1">
    <source>
        <dbReference type="SAM" id="MobiDB-lite"/>
    </source>
</evidence>
<dbReference type="Proteomes" id="UP001149074">
    <property type="component" value="Unassembled WGS sequence"/>
</dbReference>
<gene>
    <name evidence="2" type="ORF">N7532_000256</name>
</gene>
<comment type="caution">
    <text evidence="2">The sequence shown here is derived from an EMBL/GenBank/DDBJ whole genome shotgun (WGS) entry which is preliminary data.</text>
</comment>
<feature type="region of interest" description="Disordered" evidence="1">
    <location>
        <begin position="510"/>
        <end position="535"/>
    </location>
</feature>
<name>A0A9W9G4W7_9EURO</name>
<evidence type="ECO:0000313" key="2">
    <source>
        <dbReference type="EMBL" id="KAJ5112211.1"/>
    </source>
</evidence>
<proteinExistence type="predicted"/>
<dbReference type="GeneID" id="81351739"/>
<feature type="compositionally biased region" description="Basic residues" evidence="1">
    <location>
        <begin position="524"/>
        <end position="535"/>
    </location>
</feature>
<evidence type="ECO:0000313" key="3">
    <source>
        <dbReference type="Proteomes" id="UP001149074"/>
    </source>
</evidence>
<sequence>MPPNAVHETCPPSKRQKTNHIPYSTHLSIENTDRDFDRRPESGRREWKHRLIPKTNSTEWGAGQNASDRAGLVSETNEYNERLLRTYHRSLSKSDVVLLVSSPFGDRFWSVSRDAADIKVGGLFIHITPLGYYPTTQLLKAPRTFFPQLTIDGYINPRKFLTDADLHSLQALFPESVGARIFISGFLCILFPTVTTLKRANCLEFPPEIGGLPVLLDIADFTLTAQDVESGAALADEEAKSTACLGLKIRLPDGTTALTTVTHAFIPNPSRCKFNLRIADWITRAINALSQFRNPLLGHEAPAFGKTHQSRTDDIIGKELRLFTTNAAIGKITRCYDNPSRILPYPSGYHHDLSLIQGNALPDVMTPPGYPPISEWAPHSEVLAGAPLYATAMNAKTQRWRVIEGEKVPSVVENAVLLGSQYFWEREAYRADVSLLWRTVDHVDSASGYSGSVLCTGVPGGSGQGKAALFQNFEAGLRVWNNPPMFANIKGGFLLPTEIRNSVIVARDPQPQPQYNTLPQHSRLWTHGRRSLSGP</sequence>
<dbReference type="AlphaFoldDB" id="A0A9W9G4W7"/>